<dbReference type="OrthoDB" id="10264738at2759"/>
<dbReference type="Pfam" id="PF00481">
    <property type="entry name" value="PP2C"/>
    <property type="match status" value="1"/>
</dbReference>
<dbReference type="CDD" id="cd00143">
    <property type="entry name" value="PP2Cc"/>
    <property type="match status" value="1"/>
</dbReference>
<protein>
    <submittedName>
        <fullName evidence="3">Probable phosphatase 2C 6</fullName>
    </submittedName>
</protein>
<organism evidence="3 4">
    <name type="scientific">Olea europaea subsp. europaea</name>
    <dbReference type="NCBI Taxonomy" id="158383"/>
    <lineage>
        <taxon>Eukaryota</taxon>
        <taxon>Viridiplantae</taxon>
        <taxon>Streptophyta</taxon>
        <taxon>Embryophyta</taxon>
        <taxon>Tracheophyta</taxon>
        <taxon>Spermatophyta</taxon>
        <taxon>Magnoliopsida</taxon>
        <taxon>eudicotyledons</taxon>
        <taxon>Gunneridae</taxon>
        <taxon>Pentapetalae</taxon>
        <taxon>asterids</taxon>
        <taxon>lamiids</taxon>
        <taxon>Lamiales</taxon>
        <taxon>Oleaceae</taxon>
        <taxon>Oleeae</taxon>
        <taxon>Olea</taxon>
    </lineage>
</organism>
<reference evidence="3 4" key="1">
    <citation type="submission" date="2019-12" db="EMBL/GenBank/DDBJ databases">
        <authorList>
            <person name="Alioto T."/>
            <person name="Alioto T."/>
            <person name="Gomez Garrido J."/>
        </authorList>
    </citation>
    <scope>NUCLEOTIDE SEQUENCE [LARGE SCALE GENOMIC DNA]</scope>
</reference>
<dbReference type="Gramene" id="OE9A105800T1">
    <property type="protein sequence ID" value="OE9A105800C1"/>
    <property type="gene ID" value="OE9A105800"/>
</dbReference>
<dbReference type="SMART" id="SM00332">
    <property type="entry name" value="PP2Cc"/>
    <property type="match status" value="1"/>
</dbReference>
<feature type="compositionally biased region" description="Acidic residues" evidence="1">
    <location>
        <begin position="225"/>
        <end position="235"/>
    </location>
</feature>
<comment type="caution">
    <text evidence="3">The sequence shown here is derived from an EMBL/GenBank/DDBJ whole genome shotgun (WGS) entry which is preliminary data.</text>
</comment>
<dbReference type="PROSITE" id="PS51746">
    <property type="entry name" value="PPM_2"/>
    <property type="match status" value="1"/>
</dbReference>
<feature type="domain" description="PPM-type phosphatase" evidence="2">
    <location>
        <begin position="74"/>
        <end position="468"/>
    </location>
</feature>
<dbReference type="Gene3D" id="3.60.40.10">
    <property type="entry name" value="PPM-type phosphatase domain"/>
    <property type="match status" value="1"/>
</dbReference>
<evidence type="ECO:0000256" key="1">
    <source>
        <dbReference type="SAM" id="MobiDB-lite"/>
    </source>
</evidence>
<keyword evidence="4" id="KW-1185">Reference proteome</keyword>
<feature type="region of interest" description="Disordered" evidence="1">
    <location>
        <begin position="148"/>
        <end position="236"/>
    </location>
</feature>
<feature type="compositionally biased region" description="Basic and acidic residues" evidence="1">
    <location>
        <begin position="150"/>
        <end position="189"/>
    </location>
</feature>
<proteinExistence type="predicted"/>
<feature type="compositionally biased region" description="Basic and acidic residues" evidence="1">
    <location>
        <begin position="212"/>
        <end position="221"/>
    </location>
</feature>
<dbReference type="InterPro" id="IPR036457">
    <property type="entry name" value="PPM-type-like_dom_sf"/>
</dbReference>
<dbReference type="AlphaFoldDB" id="A0A8S0TEL2"/>
<dbReference type="SUPFAM" id="SSF81606">
    <property type="entry name" value="PP2C-like"/>
    <property type="match status" value="1"/>
</dbReference>
<evidence type="ECO:0000313" key="4">
    <source>
        <dbReference type="Proteomes" id="UP000594638"/>
    </source>
</evidence>
<dbReference type="GO" id="GO:0004722">
    <property type="term" value="F:protein serine/threonine phosphatase activity"/>
    <property type="evidence" value="ECO:0007669"/>
    <property type="project" value="InterPro"/>
</dbReference>
<sequence length="636" mass="69738">MGLCYSLIGAKIDNDKGRNLHLKSKKSSSRVLRKLTGDGDGGGGGVAAASVALVEGTPLYPIPGRLFANGASQIASLYTRQGQKGINQDSMIVWENFCTRSDMNATFCGVFDGHGPYGHMVSRKVRDALPLLLRAEWEAKLNIHQNSAHENGDAEQKSHFDNFLDDDRGAELNSHRNSVHENGDADGMSHLDNFVDDDGGAKVNSHQNSVHKNGDAERISHFDNSVDDDEGDSMEVEEKDKFPEMHMPLKKSILKAFKLMDKELKLDDTINSFCSGTTAVTLIMQGKDLIIGNIGDSRAVLATRDNGNALMAVQLTVDLKPDLPREAARIRKFKGRVFALKDEPEVTRVWLPTSNSPGLAMARAFGDFCLKDFGLISIPDVYYHHITERDEFVILATDGQVKPYSMSSKAHVYKVWDVLSNEKAVDIVASAPDCGTATRALVDHASRAWRFKYPASKNDDCAAICLFLKHVSSIDVLEARNGVTKAHEEDDLKKILVPTPADMEISNKALAGGIVHSCATTNESSVILPVTDVAEEQNDVTNADKEKAKKLPFSREEDMGISDEARATEVLHSDITESSEIVPVVEEMEKLPDWPLCQFKRSLAECLSTADDEWSALEGIARVNSLLSLPRLSSKS</sequence>
<accession>A0A8S0TEL2</accession>
<dbReference type="InterPro" id="IPR001932">
    <property type="entry name" value="PPM-type_phosphatase-like_dom"/>
</dbReference>
<gene>
    <name evidence="3" type="ORF">OLEA9_A105800</name>
</gene>
<evidence type="ECO:0000313" key="3">
    <source>
        <dbReference type="EMBL" id="CAA3002285.1"/>
    </source>
</evidence>
<dbReference type="Proteomes" id="UP000594638">
    <property type="component" value="Unassembled WGS sequence"/>
</dbReference>
<name>A0A8S0TEL2_OLEEU</name>
<evidence type="ECO:0000259" key="2">
    <source>
        <dbReference type="PROSITE" id="PS51746"/>
    </source>
</evidence>
<dbReference type="EMBL" id="CACTIH010005827">
    <property type="protein sequence ID" value="CAA3002285.1"/>
    <property type="molecule type" value="Genomic_DNA"/>
</dbReference>
<dbReference type="PANTHER" id="PTHR47992">
    <property type="entry name" value="PROTEIN PHOSPHATASE"/>
    <property type="match status" value="1"/>
</dbReference>
<dbReference type="InterPro" id="IPR015655">
    <property type="entry name" value="PP2C"/>
</dbReference>